<reference evidence="4" key="1">
    <citation type="submission" date="2016-10" db="EMBL/GenBank/DDBJ databases">
        <authorList>
            <person name="Varghese N."/>
            <person name="Submissions S."/>
        </authorList>
    </citation>
    <scope>NUCLEOTIDE SEQUENCE [LARGE SCALE GENOMIC DNA]</scope>
    <source>
        <strain evidence="4">Gh-67</strain>
    </source>
</reference>
<gene>
    <name evidence="3" type="ORF">SAMN05192573_10376</name>
</gene>
<feature type="transmembrane region" description="Helical" evidence="1">
    <location>
        <begin position="174"/>
        <end position="194"/>
    </location>
</feature>
<feature type="domain" description="Nucleoside transporter/FeoB GTPase Gate" evidence="2">
    <location>
        <begin position="51"/>
        <end position="160"/>
    </location>
</feature>
<dbReference type="PANTHER" id="PTHR35793:SF2">
    <property type="entry name" value="INNER MEMBRANE PROTEIN YJIG"/>
    <property type="match status" value="1"/>
</dbReference>
<dbReference type="Pfam" id="PF07670">
    <property type="entry name" value="Gate"/>
    <property type="match status" value="2"/>
</dbReference>
<dbReference type="InterPro" id="IPR011642">
    <property type="entry name" value="Gate_dom"/>
</dbReference>
<name>A0A1G7T953_9SPHI</name>
<keyword evidence="4" id="KW-1185">Reference proteome</keyword>
<protein>
    <submittedName>
        <fullName evidence="3">Spore maturation protein SpmA</fullName>
    </submittedName>
</protein>
<evidence type="ECO:0000256" key="1">
    <source>
        <dbReference type="SAM" id="Phobius"/>
    </source>
</evidence>
<dbReference type="GO" id="GO:0005886">
    <property type="term" value="C:plasma membrane"/>
    <property type="evidence" value="ECO:0007669"/>
    <property type="project" value="TreeGrafter"/>
</dbReference>
<feature type="domain" description="Nucleoside transporter/FeoB GTPase Gate" evidence="2">
    <location>
        <begin position="279"/>
        <end position="383"/>
    </location>
</feature>
<evidence type="ECO:0000313" key="3">
    <source>
        <dbReference type="EMBL" id="SDG31836.1"/>
    </source>
</evidence>
<feature type="transmembrane region" description="Helical" evidence="1">
    <location>
        <begin position="46"/>
        <end position="67"/>
    </location>
</feature>
<sequence length="415" mass="45129">MALNYIWIAFFVIAFVVSLIKLVFFGDTEAFKLLVEGLFNSSKSSVMDIALPLIGSMAFWLGILNIGEKAGAINFLSRIVRPFFSRLFPDVPKDHPATGQMMMNFSANLMGLDNAATPLGLKAMGSLQELNPDKEIASNAQIMFLVLHTSGLQLLPVTIIAQRAILNSKDPAEVFLPCIIATYVATVVGLIAVAIKQKINLFDRVIIGWLGGVTAFITLVVWYFTTQLTKEQISTVSSVISNVMLFTIPVIFIVGGLIKKVNVFEVFVEGAKGGFETSVKIIPYLVAMLVGISVFRNCGALDYMNEGLRWVCVQFNLDTRFVDAMPVAYLKPLSGSGSKGMMITVMQNFGVDKFAGRLAGIFNGSADTTFYIVALYFGSVGIKKSRYAIPAGLIADLAGVIAAIFIAYLFFGHQP</sequence>
<dbReference type="PIRSF" id="PIRSF036542">
    <property type="entry name" value="SpmA_SpmB"/>
    <property type="match status" value="1"/>
</dbReference>
<evidence type="ECO:0000259" key="2">
    <source>
        <dbReference type="Pfam" id="PF07670"/>
    </source>
</evidence>
<proteinExistence type="predicted"/>
<keyword evidence="1" id="KW-0812">Transmembrane</keyword>
<feature type="transmembrane region" description="Helical" evidence="1">
    <location>
        <begin position="236"/>
        <end position="258"/>
    </location>
</feature>
<organism evidence="3 4">
    <name type="scientific">Mucilaginibacter gossypii</name>
    <dbReference type="NCBI Taxonomy" id="551996"/>
    <lineage>
        <taxon>Bacteria</taxon>
        <taxon>Pseudomonadati</taxon>
        <taxon>Bacteroidota</taxon>
        <taxon>Sphingobacteriia</taxon>
        <taxon>Sphingobacteriales</taxon>
        <taxon>Sphingobacteriaceae</taxon>
        <taxon>Mucilaginibacter</taxon>
    </lineage>
</organism>
<evidence type="ECO:0000313" key="4">
    <source>
        <dbReference type="Proteomes" id="UP000199705"/>
    </source>
</evidence>
<dbReference type="AlphaFoldDB" id="A0A1G7T953"/>
<dbReference type="EMBL" id="FNCG01000003">
    <property type="protein sequence ID" value="SDG31836.1"/>
    <property type="molecule type" value="Genomic_DNA"/>
</dbReference>
<keyword evidence="1" id="KW-0472">Membrane</keyword>
<dbReference type="InterPro" id="IPR052549">
    <property type="entry name" value="SpmB"/>
</dbReference>
<keyword evidence="1" id="KW-1133">Transmembrane helix</keyword>
<accession>A0A1G7T953</accession>
<dbReference type="RefSeq" id="WP_091163740.1">
    <property type="nucleotide sequence ID" value="NZ_FNCG01000003.1"/>
</dbReference>
<dbReference type="STRING" id="551996.SAMN05192573_10376"/>
<feature type="transmembrane region" description="Helical" evidence="1">
    <location>
        <begin position="387"/>
        <end position="411"/>
    </location>
</feature>
<feature type="transmembrane region" description="Helical" evidence="1">
    <location>
        <begin position="6"/>
        <end position="25"/>
    </location>
</feature>
<feature type="transmembrane region" description="Helical" evidence="1">
    <location>
        <begin position="206"/>
        <end position="224"/>
    </location>
</feature>
<feature type="transmembrane region" description="Helical" evidence="1">
    <location>
        <begin position="278"/>
        <end position="295"/>
    </location>
</feature>
<dbReference type="Proteomes" id="UP000199705">
    <property type="component" value="Unassembled WGS sequence"/>
</dbReference>
<dbReference type="InterPro" id="IPR011415">
    <property type="entry name" value="SpmA_SpmB"/>
</dbReference>
<dbReference type="PANTHER" id="PTHR35793">
    <property type="entry name" value="INNER MEMBRANE PROTEIN YJIG"/>
    <property type="match status" value="1"/>
</dbReference>